<sequence>MTVLVTGATGNIGRRVVDELIRLGGSDIGDIRALTANPAKAALPESVTAITGYLGKPETLPAALEGVERVYLAPFPATVGPTLEMLVQAGVQYVVALSGGAHWAEHAEAITASGLAHTQLGPGEFCENFAMWAPQIKTGTVRDVAPDHVESPVSMDDIARVAAHLLAGPQDAHLSAMYELTGPVALSRADIARQIGAGIGLSVEAQQCNRAEAEALLRPVMGDGARWYLDLFDGELEPQAANDNVELLTGTPAESIAQWAARNRSLFT</sequence>
<gene>
    <name evidence="2" type="ORF">EJD98_18870</name>
</gene>
<dbReference type="Gene3D" id="3.90.25.10">
    <property type="entry name" value="UDP-galactose 4-epimerase, domain 1"/>
    <property type="match status" value="1"/>
</dbReference>
<evidence type="ECO:0000313" key="3">
    <source>
        <dbReference type="Proteomes" id="UP000297792"/>
    </source>
</evidence>
<dbReference type="Proteomes" id="UP000297792">
    <property type="component" value="Unassembled WGS sequence"/>
</dbReference>
<feature type="domain" description="NAD(P)-binding" evidence="1">
    <location>
        <begin position="7"/>
        <end position="73"/>
    </location>
</feature>
<dbReference type="EMBL" id="RWKA01000010">
    <property type="protein sequence ID" value="TGB40603.1"/>
    <property type="molecule type" value="Genomic_DNA"/>
</dbReference>
<keyword evidence="3" id="KW-1185">Reference proteome</keyword>
<comment type="caution">
    <text evidence="2">The sequence shown here is derived from an EMBL/GenBank/DDBJ whole genome shotgun (WGS) entry which is preliminary data.</text>
</comment>
<dbReference type="Pfam" id="PF13460">
    <property type="entry name" value="NAD_binding_10"/>
    <property type="match status" value="1"/>
</dbReference>
<evidence type="ECO:0000313" key="2">
    <source>
        <dbReference type="EMBL" id="TGB40603.1"/>
    </source>
</evidence>
<protein>
    <submittedName>
        <fullName evidence="2">Hydroxylase</fullName>
    </submittedName>
</protein>
<name>A0A4Z0HPI0_MYCPR</name>
<dbReference type="PANTHER" id="PTHR43162:SF1">
    <property type="entry name" value="PRESTALK A DIFFERENTIATION PROTEIN A"/>
    <property type="match status" value="1"/>
</dbReference>
<accession>A0A4Z0HPI0</accession>
<dbReference type="InterPro" id="IPR036291">
    <property type="entry name" value="NAD(P)-bd_dom_sf"/>
</dbReference>
<proteinExistence type="predicted"/>
<dbReference type="InterPro" id="IPR051604">
    <property type="entry name" value="Ergot_Alk_Oxidoreductase"/>
</dbReference>
<reference evidence="2 3" key="1">
    <citation type="submission" date="2018-12" db="EMBL/GenBank/DDBJ databases">
        <title>Draft genome sequences of Mycolicibacterium peregrinum isolated from a pig with lymphadenitis and from soil on the same Japanese pig farm.</title>
        <authorList>
            <person name="Komatsu T."/>
            <person name="Ohya K."/>
            <person name="Sawai K."/>
            <person name="Odoi J.O."/>
            <person name="Otsu K."/>
            <person name="Ota A."/>
            <person name="Ito T."/>
            <person name="Kawai M."/>
            <person name="Maruyama F."/>
        </authorList>
    </citation>
    <scope>NUCLEOTIDE SEQUENCE [LARGE SCALE GENOMIC DNA]</scope>
    <source>
        <strain evidence="2 3">138</strain>
    </source>
</reference>
<dbReference type="Gene3D" id="3.40.50.720">
    <property type="entry name" value="NAD(P)-binding Rossmann-like Domain"/>
    <property type="match status" value="1"/>
</dbReference>
<dbReference type="SUPFAM" id="SSF51735">
    <property type="entry name" value="NAD(P)-binding Rossmann-fold domains"/>
    <property type="match status" value="1"/>
</dbReference>
<dbReference type="RefSeq" id="WP_135360692.1">
    <property type="nucleotide sequence ID" value="NZ_JBLVUT010000001.1"/>
</dbReference>
<organism evidence="2 3">
    <name type="scientific">Mycolicibacterium peregrinum</name>
    <name type="common">Mycobacterium peregrinum</name>
    <dbReference type="NCBI Taxonomy" id="43304"/>
    <lineage>
        <taxon>Bacteria</taxon>
        <taxon>Bacillati</taxon>
        <taxon>Actinomycetota</taxon>
        <taxon>Actinomycetes</taxon>
        <taxon>Mycobacteriales</taxon>
        <taxon>Mycobacteriaceae</taxon>
        <taxon>Mycolicibacterium</taxon>
    </lineage>
</organism>
<dbReference type="InterPro" id="IPR016040">
    <property type="entry name" value="NAD(P)-bd_dom"/>
</dbReference>
<dbReference type="PANTHER" id="PTHR43162">
    <property type="match status" value="1"/>
</dbReference>
<evidence type="ECO:0000259" key="1">
    <source>
        <dbReference type="Pfam" id="PF13460"/>
    </source>
</evidence>
<dbReference type="AlphaFoldDB" id="A0A4Z0HPI0"/>